<protein>
    <submittedName>
        <fullName evidence="1">Uncharacterized protein</fullName>
    </submittedName>
</protein>
<dbReference type="Proteomes" id="UP000008311">
    <property type="component" value="Unassembled WGS sequence"/>
</dbReference>
<dbReference type="EMBL" id="EQ973954">
    <property type="protein sequence ID" value="EEF37241.1"/>
    <property type="molecule type" value="Genomic_DNA"/>
</dbReference>
<gene>
    <name evidence="1" type="ORF">RCOM_0553430</name>
</gene>
<name>B9SGJ5_RICCO</name>
<organism evidence="1 2">
    <name type="scientific">Ricinus communis</name>
    <name type="common">Castor bean</name>
    <dbReference type="NCBI Taxonomy" id="3988"/>
    <lineage>
        <taxon>Eukaryota</taxon>
        <taxon>Viridiplantae</taxon>
        <taxon>Streptophyta</taxon>
        <taxon>Embryophyta</taxon>
        <taxon>Tracheophyta</taxon>
        <taxon>Spermatophyta</taxon>
        <taxon>Magnoliopsida</taxon>
        <taxon>eudicotyledons</taxon>
        <taxon>Gunneridae</taxon>
        <taxon>Pentapetalae</taxon>
        <taxon>rosids</taxon>
        <taxon>fabids</taxon>
        <taxon>Malpighiales</taxon>
        <taxon>Euphorbiaceae</taxon>
        <taxon>Acalyphoideae</taxon>
        <taxon>Acalypheae</taxon>
        <taxon>Ricinus</taxon>
    </lineage>
</organism>
<evidence type="ECO:0000313" key="1">
    <source>
        <dbReference type="EMBL" id="EEF37241.1"/>
    </source>
</evidence>
<evidence type="ECO:0000313" key="2">
    <source>
        <dbReference type="Proteomes" id="UP000008311"/>
    </source>
</evidence>
<dbReference type="InParanoid" id="B9SGJ5"/>
<reference evidence="2" key="1">
    <citation type="journal article" date="2010" name="Nat. Biotechnol.">
        <title>Draft genome sequence of the oilseed species Ricinus communis.</title>
        <authorList>
            <person name="Chan A.P."/>
            <person name="Crabtree J."/>
            <person name="Zhao Q."/>
            <person name="Lorenzi H."/>
            <person name="Orvis J."/>
            <person name="Puiu D."/>
            <person name="Melake-Berhan A."/>
            <person name="Jones K.M."/>
            <person name="Redman J."/>
            <person name="Chen G."/>
            <person name="Cahoon E.B."/>
            <person name="Gedil M."/>
            <person name="Stanke M."/>
            <person name="Haas B.J."/>
            <person name="Wortman J.R."/>
            <person name="Fraser-Liggett C.M."/>
            <person name="Ravel J."/>
            <person name="Rabinowicz P.D."/>
        </authorList>
    </citation>
    <scope>NUCLEOTIDE SEQUENCE [LARGE SCALE GENOMIC DNA]</scope>
    <source>
        <strain evidence="2">cv. Hale</strain>
    </source>
</reference>
<proteinExistence type="predicted"/>
<keyword evidence="2" id="KW-1185">Reference proteome</keyword>
<sequence length="118" mass="13285">MNGQVELLPLPDSGNLTFSRKGNFLETLFLSHRLVKTIFFNAMILRNSVAATLILRGLGRTIVADERFKIRSKDLNFLQPGAVVKLYSFKIRAKNKCTSSNKCQQQSFKFSNRTGLGT</sequence>
<accession>B9SGJ5</accession>
<dbReference type="AlphaFoldDB" id="B9SGJ5"/>